<accession>A0A7W7FX69</accession>
<dbReference type="InterPro" id="IPR003382">
    <property type="entry name" value="Flavoprotein"/>
</dbReference>
<organism evidence="2 3">
    <name type="scientific">Crossiella cryophila</name>
    <dbReference type="NCBI Taxonomy" id="43355"/>
    <lineage>
        <taxon>Bacteria</taxon>
        <taxon>Bacillati</taxon>
        <taxon>Actinomycetota</taxon>
        <taxon>Actinomycetes</taxon>
        <taxon>Pseudonocardiales</taxon>
        <taxon>Pseudonocardiaceae</taxon>
        <taxon>Crossiella</taxon>
    </lineage>
</organism>
<protein>
    <submittedName>
        <fullName evidence="2">Phosphopantothenoylcysteine decarboxylase/phosphopantothenate--cysteine ligase</fullName>
        <ecNumber evidence="2">4.1.1.36</ecNumber>
        <ecNumber evidence="2">6.3.2.5</ecNumber>
    </submittedName>
</protein>
<evidence type="ECO:0000313" key="2">
    <source>
        <dbReference type="EMBL" id="MBB4680318.1"/>
    </source>
</evidence>
<reference evidence="2 3" key="1">
    <citation type="submission" date="2020-08" db="EMBL/GenBank/DDBJ databases">
        <title>Sequencing the genomes of 1000 actinobacteria strains.</title>
        <authorList>
            <person name="Klenk H.-P."/>
        </authorList>
    </citation>
    <scope>NUCLEOTIDE SEQUENCE [LARGE SCALE GENOMIC DNA]</scope>
    <source>
        <strain evidence="2 3">DSM 44230</strain>
    </source>
</reference>
<keyword evidence="2" id="KW-0456">Lyase</keyword>
<dbReference type="AlphaFoldDB" id="A0A7W7FX69"/>
<gene>
    <name evidence="2" type="ORF">HNR67_006436</name>
</gene>
<proteinExistence type="predicted"/>
<keyword evidence="2" id="KW-0436">Ligase</keyword>
<dbReference type="Gene3D" id="3.40.50.1950">
    <property type="entry name" value="Flavin prenyltransferase-like"/>
    <property type="match status" value="1"/>
</dbReference>
<dbReference type="GO" id="GO:0071513">
    <property type="term" value="C:phosphopantothenoylcysteine decarboxylase complex"/>
    <property type="evidence" value="ECO:0007669"/>
    <property type="project" value="TreeGrafter"/>
</dbReference>
<dbReference type="Pfam" id="PF02441">
    <property type="entry name" value="Flavoprotein"/>
    <property type="match status" value="1"/>
</dbReference>
<evidence type="ECO:0000313" key="3">
    <source>
        <dbReference type="Proteomes" id="UP000533598"/>
    </source>
</evidence>
<name>A0A7W7FX69_9PSEU</name>
<dbReference type="GO" id="GO:0010181">
    <property type="term" value="F:FMN binding"/>
    <property type="evidence" value="ECO:0007669"/>
    <property type="project" value="TreeGrafter"/>
</dbReference>
<dbReference type="EMBL" id="JACHMH010000001">
    <property type="protein sequence ID" value="MBB4680318.1"/>
    <property type="molecule type" value="Genomic_DNA"/>
</dbReference>
<dbReference type="GO" id="GO:0015937">
    <property type="term" value="P:coenzyme A biosynthetic process"/>
    <property type="evidence" value="ECO:0007669"/>
    <property type="project" value="TreeGrafter"/>
</dbReference>
<dbReference type="InterPro" id="IPR036551">
    <property type="entry name" value="Flavin_trans-like"/>
</dbReference>
<dbReference type="Proteomes" id="UP000533598">
    <property type="component" value="Unassembled WGS sequence"/>
</dbReference>
<keyword evidence="3" id="KW-1185">Reference proteome</keyword>
<dbReference type="EC" id="4.1.1.36" evidence="2"/>
<comment type="caution">
    <text evidence="2">The sequence shown here is derived from an EMBL/GenBank/DDBJ whole genome shotgun (WGS) entry which is preliminary data.</text>
</comment>
<evidence type="ECO:0000259" key="1">
    <source>
        <dbReference type="Pfam" id="PF02441"/>
    </source>
</evidence>
<dbReference type="PANTHER" id="PTHR14359:SF6">
    <property type="entry name" value="PHOSPHOPANTOTHENOYLCYSTEINE DECARBOXYLASE"/>
    <property type="match status" value="1"/>
</dbReference>
<dbReference type="EC" id="6.3.2.5" evidence="2"/>
<feature type="domain" description="Flavoprotein" evidence="1">
    <location>
        <begin position="3"/>
        <end position="102"/>
    </location>
</feature>
<dbReference type="GO" id="GO:0004633">
    <property type="term" value="F:phosphopantothenoylcysteine decarboxylase activity"/>
    <property type="evidence" value="ECO:0007669"/>
    <property type="project" value="UniProtKB-EC"/>
</dbReference>
<dbReference type="SUPFAM" id="SSF52507">
    <property type="entry name" value="Homo-oligomeric flavin-containing Cys decarboxylases, HFCD"/>
    <property type="match status" value="1"/>
</dbReference>
<dbReference type="PANTHER" id="PTHR14359">
    <property type="entry name" value="HOMO-OLIGOMERIC FLAVIN CONTAINING CYS DECARBOXYLASE FAMILY"/>
    <property type="match status" value="1"/>
</dbReference>
<dbReference type="RefSeq" id="WP_185006031.1">
    <property type="nucleotide sequence ID" value="NZ_BAAAUI010000009.1"/>
</dbReference>
<sequence>MGTGALGVSMLPFWLNWLRHNYPDVTVRVALTRGATRLVSPQAVAAMTRTPVFFDEWTEEPAPVAPHVELAEWADAIVVQAATVHFLSRLALGLTDTPLLLALQLTAAPVGIAPSLPPGAERSPTIATHLSTLDADPRFELARPTAAHSAATGGPDGETADLPTVLSLLSTRLGVAPQAELDFGTGFQRTRVHPDGDSAFRWLRTAGPQRPEPLTPVPAQVAALLPTDTPAEFATPEFIHSGHSYRASGRSSAADWLFREHPNVPALIGSALHAVGRSLRVLHDSPGAVSATAPGPARLLRWLDGDSELRTRAAAVWGTQRLDTVRYWCSWAARPGTLIHGGVSLASIVPPLTAGRVGLFSGPELATGPAELDLGWLLGELLELREQERLGVLAGVPHDCRRLAEAFLRGYGPDFDAAATCRAAVLRFLTHLHDHAVYVGVNDQLPRYLTLAADLIDEEGKRALG</sequence>
<dbReference type="GO" id="GO:0004632">
    <property type="term" value="F:phosphopantothenate--cysteine ligase activity"/>
    <property type="evidence" value="ECO:0007669"/>
    <property type="project" value="UniProtKB-EC"/>
</dbReference>